<dbReference type="Pfam" id="PF00069">
    <property type="entry name" value="Pkinase"/>
    <property type="match status" value="1"/>
</dbReference>
<dbReference type="PROSITE" id="PS50011">
    <property type="entry name" value="PROTEIN_KINASE_DOM"/>
    <property type="match status" value="1"/>
</dbReference>
<accession>A0AAF3J4A2</accession>
<dbReference type="PANTHER" id="PTHR44167:SF24">
    <property type="entry name" value="SERINE_THREONINE-PROTEIN KINASE CHK2"/>
    <property type="match status" value="1"/>
</dbReference>
<dbReference type="GO" id="GO:0044773">
    <property type="term" value="P:mitotic DNA damage checkpoint signaling"/>
    <property type="evidence" value="ECO:0007669"/>
    <property type="project" value="TreeGrafter"/>
</dbReference>
<dbReference type="AlphaFoldDB" id="A0AAF3J4A2"/>
<dbReference type="SMART" id="SM00220">
    <property type="entry name" value="S_TKc"/>
    <property type="match status" value="1"/>
</dbReference>
<dbReference type="InterPro" id="IPR011009">
    <property type="entry name" value="Kinase-like_dom_sf"/>
</dbReference>
<name>A0AAF3J4A2_9BILA</name>
<evidence type="ECO:0000313" key="3">
    <source>
        <dbReference type="WBParaSite" id="MBELARI_LOCUS15262"/>
    </source>
</evidence>
<dbReference type="Gene3D" id="1.10.510.10">
    <property type="entry name" value="Transferase(Phosphotransferase) domain 1"/>
    <property type="match status" value="2"/>
</dbReference>
<dbReference type="Proteomes" id="UP000887575">
    <property type="component" value="Unassembled WGS sequence"/>
</dbReference>
<sequence length="215" mass="24273">MTLKQYYEAVNGKGIDVEKLRIILAQILEALSYLHKKGIMHRAIRPENIGVQENNGRLVLKLFNFGLSREITGDEIEVANKVRRRGGECAVLDRIFEVLGVQPDLSKLNREGSLSADLKRKITLVNGNEEEVNSLCDLITQMLLVDPKKRLSADVCLKHKFLRPSMGEPMEIDAEADLPTTVSLENCTLLKDLKAGRTRLSFDIDLLDAEIKRKY</sequence>
<dbReference type="GO" id="GO:0004674">
    <property type="term" value="F:protein serine/threonine kinase activity"/>
    <property type="evidence" value="ECO:0007669"/>
    <property type="project" value="TreeGrafter"/>
</dbReference>
<dbReference type="InterPro" id="IPR000719">
    <property type="entry name" value="Prot_kinase_dom"/>
</dbReference>
<keyword evidence="2" id="KW-1185">Reference proteome</keyword>
<evidence type="ECO:0000313" key="2">
    <source>
        <dbReference type="Proteomes" id="UP000887575"/>
    </source>
</evidence>
<proteinExistence type="predicted"/>
<feature type="domain" description="Protein kinase" evidence="1">
    <location>
        <begin position="1"/>
        <end position="162"/>
    </location>
</feature>
<dbReference type="SUPFAM" id="SSF56112">
    <property type="entry name" value="Protein kinase-like (PK-like)"/>
    <property type="match status" value="1"/>
</dbReference>
<reference evidence="3" key="1">
    <citation type="submission" date="2024-02" db="UniProtKB">
        <authorList>
            <consortium name="WormBaseParasite"/>
        </authorList>
    </citation>
    <scope>IDENTIFICATION</scope>
</reference>
<organism evidence="2 3">
    <name type="scientific">Mesorhabditis belari</name>
    <dbReference type="NCBI Taxonomy" id="2138241"/>
    <lineage>
        <taxon>Eukaryota</taxon>
        <taxon>Metazoa</taxon>
        <taxon>Ecdysozoa</taxon>
        <taxon>Nematoda</taxon>
        <taxon>Chromadorea</taxon>
        <taxon>Rhabditida</taxon>
        <taxon>Rhabditina</taxon>
        <taxon>Rhabditomorpha</taxon>
        <taxon>Rhabditoidea</taxon>
        <taxon>Rhabditidae</taxon>
        <taxon>Mesorhabditinae</taxon>
        <taxon>Mesorhabditis</taxon>
    </lineage>
</organism>
<dbReference type="GO" id="GO:0005634">
    <property type="term" value="C:nucleus"/>
    <property type="evidence" value="ECO:0007669"/>
    <property type="project" value="TreeGrafter"/>
</dbReference>
<dbReference type="PANTHER" id="PTHR44167">
    <property type="entry name" value="OVARIAN-SPECIFIC SERINE/THREONINE-PROTEIN KINASE LOK-RELATED"/>
    <property type="match status" value="1"/>
</dbReference>
<evidence type="ECO:0000259" key="1">
    <source>
        <dbReference type="PROSITE" id="PS50011"/>
    </source>
</evidence>
<dbReference type="WBParaSite" id="MBELARI_LOCUS15262">
    <property type="protein sequence ID" value="MBELARI_LOCUS15262"/>
    <property type="gene ID" value="MBELARI_LOCUS15262"/>
</dbReference>
<protein>
    <recommendedName>
        <fullName evidence="1">Protein kinase domain-containing protein</fullName>
    </recommendedName>
</protein>
<dbReference type="GO" id="GO:0005524">
    <property type="term" value="F:ATP binding"/>
    <property type="evidence" value="ECO:0007669"/>
    <property type="project" value="InterPro"/>
</dbReference>